<reference evidence="2 3" key="1">
    <citation type="journal article" date="2015" name="Microbiome">
        <title>Genomic resolution of linkages in carbon, nitrogen, and sulfur cycling among widespread estuary sediment bacteria.</title>
        <authorList>
            <person name="Baker B.J."/>
            <person name="Lazar C.S."/>
            <person name="Teske A.P."/>
            <person name="Dick G.J."/>
        </authorList>
    </citation>
    <scope>NUCLEOTIDE SEQUENCE [LARGE SCALE GENOMIC DNA]</scope>
    <source>
        <strain evidence="2">SM23_40</strain>
    </source>
</reference>
<dbReference type="AlphaFoldDB" id="A0A0S8GEM0"/>
<proteinExistence type="predicted"/>
<evidence type="ECO:0000256" key="1">
    <source>
        <dbReference type="SAM" id="Phobius"/>
    </source>
</evidence>
<comment type="caution">
    <text evidence="2">The sequence shown here is derived from an EMBL/GenBank/DDBJ whole genome shotgun (WGS) entry which is preliminary data.</text>
</comment>
<keyword evidence="1" id="KW-1133">Transmembrane helix</keyword>
<sequence>MVKVLAALGILFLLMSGVVWLLGRSPLVGHLPGDIYSERRGVQIYFPLATCLLASIVLTIIINLLLGR</sequence>
<dbReference type="PANTHER" id="PTHR36443:SF1">
    <property type="entry name" value="BSR5223 PROTEIN"/>
    <property type="match status" value="1"/>
</dbReference>
<evidence type="ECO:0000313" key="2">
    <source>
        <dbReference type="EMBL" id="KPK71294.1"/>
    </source>
</evidence>
<evidence type="ECO:0000313" key="3">
    <source>
        <dbReference type="Proteomes" id="UP000051717"/>
    </source>
</evidence>
<gene>
    <name evidence="2" type="ORF">AMJ82_01355</name>
</gene>
<dbReference type="InterPro" id="IPR021320">
    <property type="entry name" value="DUF2905"/>
</dbReference>
<accession>A0A0S8GEM0</accession>
<protein>
    <recommendedName>
        <fullName evidence="4">DUF2905 domain-containing protein</fullName>
    </recommendedName>
</protein>
<dbReference type="Proteomes" id="UP000051717">
    <property type="component" value="Unassembled WGS sequence"/>
</dbReference>
<name>A0A0S8GEM0_UNCT6</name>
<dbReference type="PANTHER" id="PTHR36443">
    <property type="entry name" value="BSR5223 PROTEIN"/>
    <property type="match status" value="1"/>
</dbReference>
<dbReference type="EMBL" id="LJUI01000005">
    <property type="protein sequence ID" value="KPK71294.1"/>
    <property type="molecule type" value="Genomic_DNA"/>
</dbReference>
<organism evidence="2 3">
    <name type="scientific">candidate division TA06 bacterium SM23_40</name>
    <dbReference type="NCBI Taxonomy" id="1703774"/>
    <lineage>
        <taxon>Bacteria</taxon>
        <taxon>Bacteria division TA06</taxon>
    </lineage>
</organism>
<feature type="transmembrane region" description="Helical" evidence="1">
    <location>
        <begin position="45"/>
        <end position="66"/>
    </location>
</feature>
<dbReference type="Pfam" id="PF11146">
    <property type="entry name" value="DUF2905"/>
    <property type="match status" value="1"/>
</dbReference>
<keyword evidence="1" id="KW-0472">Membrane</keyword>
<keyword evidence="1" id="KW-0812">Transmembrane</keyword>
<evidence type="ECO:0008006" key="4">
    <source>
        <dbReference type="Google" id="ProtNLM"/>
    </source>
</evidence>